<evidence type="ECO:0000313" key="2">
    <source>
        <dbReference type="EMBL" id="KAK8719261.1"/>
    </source>
</evidence>
<dbReference type="Proteomes" id="UP001445076">
    <property type="component" value="Unassembled WGS sequence"/>
</dbReference>
<dbReference type="EMBL" id="JARKIK010002609">
    <property type="protein sequence ID" value="KAK8719261.1"/>
    <property type="molecule type" value="Genomic_DNA"/>
</dbReference>
<feature type="compositionally biased region" description="Basic and acidic residues" evidence="1">
    <location>
        <begin position="75"/>
        <end position="88"/>
    </location>
</feature>
<feature type="non-terminal residue" evidence="2">
    <location>
        <position position="239"/>
    </location>
</feature>
<sequence>MAQREIVDCVYIRAPIYHFFRNGCVPALAHIVVQRLKCAEFVISLPKDSQGPSDHKDIYSMNFYDFLKIVHQKGKKLEQKRKKEERKTVPPGGGRDARSQEASSVCSSLLNNLKENEDILSKVFMFQLLTSTCNDEALKHIKELDLTFLLYLLTNDILQFPLDQNLFEAINQIKKIRNDVFHKGSSYKFHDVVYTLNLLSDATQEIYNYSGVNTNIDKMKQESLKEIDKRGDQFSTQIF</sequence>
<evidence type="ECO:0008006" key="4">
    <source>
        <dbReference type="Google" id="ProtNLM"/>
    </source>
</evidence>
<evidence type="ECO:0000313" key="3">
    <source>
        <dbReference type="Proteomes" id="UP001445076"/>
    </source>
</evidence>
<proteinExistence type="predicted"/>
<gene>
    <name evidence="2" type="ORF">OTU49_014146</name>
</gene>
<accession>A0AAW0VQR7</accession>
<feature type="region of interest" description="Disordered" evidence="1">
    <location>
        <begin position="75"/>
        <end position="101"/>
    </location>
</feature>
<dbReference type="AlphaFoldDB" id="A0AAW0VQR7"/>
<protein>
    <recommendedName>
        <fullName evidence="4">Apea-like HEPN domain-containing protein</fullName>
    </recommendedName>
</protein>
<name>A0AAW0VQR7_CHEQU</name>
<comment type="caution">
    <text evidence="2">The sequence shown here is derived from an EMBL/GenBank/DDBJ whole genome shotgun (WGS) entry which is preliminary data.</text>
</comment>
<keyword evidence="3" id="KW-1185">Reference proteome</keyword>
<evidence type="ECO:0000256" key="1">
    <source>
        <dbReference type="SAM" id="MobiDB-lite"/>
    </source>
</evidence>
<reference evidence="2 3" key="1">
    <citation type="journal article" date="2024" name="BMC Genomics">
        <title>Genome assembly of redclaw crayfish (Cherax quadricarinatus) provides insights into its immune adaptation and hypoxia tolerance.</title>
        <authorList>
            <person name="Liu Z."/>
            <person name="Zheng J."/>
            <person name="Li H."/>
            <person name="Fang K."/>
            <person name="Wang S."/>
            <person name="He J."/>
            <person name="Zhou D."/>
            <person name="Weng S."/>
            <person name="Chi M."/>
            <person name="Gu Z."/>
            <person name="He J."/>
            <person name="Li F."/>
            <person name="Wang M."/>
        </authorList>
    </citation>
    <scope>NUCLEOTIDE SEQUENCE [LARGE SCALE GENOMIC DNA]</scope>
    <source>
        <strain evidence="2">ZL_2023a</strain>
    </source>
</reference>
<organism evidence="2 3">
    <name type="scientific">Cherax quadricarinatus</name>
    <name type="common">Australian red claw crayfish</name>
    <dbReference type="NCBI Taxonomy" id="27406"/>
    <lineage>
        <taxon>Eukaryota</taxon>
        <taxon>Metazoa</taxon>
        <taxon>Ecdysozoa</taxon>
        <taxon>Arthropoda</taxon>
        <taxon>Crustacea</taxon>
        <taxon>Multicrustacea</taxon>
        <taxon>Malacostraca</taxon>
        <taxon>Eumalacostraca</taxon>
        <taxon>Eucarida</taxon>
        <taxon>Decapoda</taxon>
        <taxon>Pleocyemata</taxon>
        <taxon>Astacidea</taxon>
        <taxon>Parastacoidea</taxon>
        <taxon>Parastacidae</taxon>
        <taxon>Cherax</taxon>
    </lineage>
</organism>